<organism evidence="2 3">
    <name type="scientific">Lactococcus hircilactis</name>
    <dbReference type="NCBI Taxonomy" id="1494462"/>
    <lineage>
        <taxon>Bacteria</taxon>
        <taxon>Bacillati</taxon>
        <taxon>Bacillota</taxon>
        <taxon>Bacilli</taxon>
        <taxon>Lactobacillales</taxon>
        <taxon>Streptococcaceae</taxon>
        <taxon>Lactococcus</taxon>
    </lineage>
</organism>
<dbReference type="Proteomes" id="UP000439550">
    <property type="component" value="Unassembled WGS sequence"/>
</dbReference>
<dbReference type="AlphaFoldDB" id="A0A7X1Z8D4"/>
<evidence type="ECO:0000313" key="2">
    <source>
        <dbReference type="EMBL" id="MQW39718.1"/>
    </source>
</evidence>
<dbReference type="InterPro" id="IPR010057">
    <property type="entry name" value="Transcription_activator_Rgg_C"/>
</dbReference>
<dbReference type="InterPro" id="IPR053163">
    <property type="entry name" value="HTH-type_regulator_Rgg"/>
</dbReference>
<dbReference type="RefSeq" id="WP_153496389.1">
    <property type="nucleotide sequence ID" value="NZ_CBCRWP010000007.1"/>
</dbReference>
<dbReference type="GO" id="GO:0003677">
    <property type="term" value="F:DNA binding"/>
    <property type="evidence" value="ECO:0007669"/>
    <property type="project" value="InterPro"/>
</dbReference>
<reference evidence="2 3" key="1">
    <citation type="submission" date="2019-10" db="EMBL/GenBank/DDBJ databases">
        <authorList>
            <person name="Dong K."/>
        </authorList>
    </citation>
    <scope>NUCLEOTIDE SEQUENCE [LARGE SCALE GENOMIC DNA]</scope>
    <source>
        <strain evidence="2 3">DSM 28960</strain>
    </source>
</reference>
<dbReference type="PANTHER" id="PTHR37038:SF12">
    <property type="entry name" value="TRANSCRIPTIONAL REGULATOR"/>
    <property type="match status" value="1"/>
</dbReference>
<proteinExistence type="predicted"/>
<dbReference type="Pfam" id="PF21259">
    <property type="entry name" value="Rgg_C"/>
    <property type="match status" value="1"/>
</dbReference>
<dbReference type="NCBIfam" id="TIGR01716">
    <property type="entry name" value="RGG_Cterm"/>
    <property type="match status" value="1"/>
</dbReference>
<dbReference type="InterPro" id="IPR001387">
    <property type="entry name" value="Cro/C1-type_HTH"/>
</dbReference>
<gene>
    <name evidence="2" type="ORF">GHI93_07240</name>
</gene>
<dbReference type="SUPFAM" id="SSF47413">
    <property type="entry name" value="lambda repressor-like DNA-binding domains"/>
    <property type="match status" value="1"/>
</dbReference>
<evidence type="ECO:0000259" key="1">
    <source>
        <dbReference type="Pfam" id="PF21259"/>
    </source>
</evidence>
<dbReference type="PANTHER" id="PTHR37038">
    <property type="entry name" value="TRANSCRIPTIONAL REGULATOR-RELATED"/>
    <property type="match status" value="1"/>
</dbReference>
<comment type="caution">
    <text evidence="2">The sequence shown here is derived from an EMBL/GenBank/DDBJ whole genome shotgun (WGS) entry which is preliminary data.</text>
</comment>
<keyword evidence="3" id="KW-1185">Reference proteome</keyword>
<evidence type="ECO:0000313" key="3">
    <source>
        <dbReference type="Proteomes" id="UP000439550"/>
    </source>
</evidence>
<dbReference type="EMBL" id="WITJ01000009">
    <property type="protein sequence ID" value="MQW39718.1"/>
    <property type="molecule type" value="Genomic_DNA"/>
</dbReference>
<sequence length="286" mass="33802">MKEKFSKEYGETFARLREQRHFLLTDFKAVGLSVSTLSRFENGEQILRYHQLDASLELMKIEVGEFEYFTNGFESDYFIEICNQIEEANYQKNHEKLREIYEESTKYNQRLISLATKNLLKELTPLEKAEIRDHLFAITEWSFFELSILSFVIEQLSSVMRASILKDFLKNNVHYMSVSKYREKIFQIICRAAVGEIHHGNREISQELLENVNMRLNIKDVFPRCMYLFVKGIWDYNYGEQASGKQEMEDAIAVYTTLGNGVLASYYQGIYRQETKVFKKKNKKIK</sequence>
<feature type="domain" description="HTH-type transcriptional regulator Rgg C-terminal" evidence="1">
    <location>
        <begin position="95"/>
        <end position="268"/>
    </location>
</feature>
<accession>A0A7X1Z8D4</accession>
<dbReference type="CDD" id="cd00093">
    <property type="entry name" value="HTH_XRE"/>
    <property type="match status" value="1"/>
</dbReference>
<dbReference type="InterPro" id="IPR010982">
    <property type="entry name" value="Lambda_DNA-bd_dom_sf"/>
</dbReference>
<protein>
    <submittedName>
        <fullName evidence="2">XRE family transcriptional regulator</fullName>
    </submittedName>
</protein>
<name>A0A7X1Z8D4_9LACT</name>
<dbReference type="OrthoDB" id="34624at2"/>